<dbReference type="Pfam" id="PF00590">
    <property type="entry name" value="TP_methylase"/>
    <property type="match status" value="1"/>
</dbReference>
<evidence type="ECO:0000256" key="1">
    <source>
        <dbReference type="ARBA" id="ARBA00005010"/>
    </source>
</evidence>
<dbReference type="CDD" id="cd11642">
    <property type="entry name" value="SUMT"/>
    <property type="match status" value="1"/>
</dbReference>
<feature type="domain" description="Sirohaem synthase dimerisation" evidence="16">
    <location>
        <begin position="174"/>
        <end position="212"/>
    </location>
</feature>
<evidence type="ECO:0000259" key="16">
    <source>
        <dbReference type="Pfam" id="PF10414"/>
    </source>
</evidence>
<evidence type="ECO:0000313" key="17">
    <source>
        <dbReference type="EMBL" id="MFC3673958.1"/>
    </source>
</evidence>
<evidence type="ECO:0000256" key="2">
    <source>
        <dbReference type="ARBA" id="ARBA00005879"/>
    </source>
</evidence>
<dbReference type="GO" id="GO:0043115">
    <property type="term" value="F:precorrin-2 dehydrogenase activity"/>
    <property type="evidence" value="ECO:0007669"/>
    <property type="project" value="UniProtKB-EC"/>
</dbReference>
<dbReference type="Proteomes" id="UP001595711">
    <property type="component" value="Unassembled WGS sequence"/>
</dbReference>
<dbReference type="InterPro" id="IPR014777">
    <property type="entry name" value="4pyrrole_Mease_sub1"/>
</dbReference>
<dbReference type="InterPro" id="IPR050161">
    <property type="entry name" value="Siro_Cobalamin_biosynth"/>
</dbReference>
<dbReference type="RefSeq" id="WP_379720018.1">
    <property type="nucleotide sequence ID" value="NZ_JBHRYJ010000001.1"/>
</dbReference>
<evidence type="ECO:0000256" key="14">
    <source>
        <dbReference type="RuleBase" id="RU003960"/>
    </source>
</evidence>
<dbReference type="PROSITE" id="PS00839">
    <property type="entry name" value="SUMT_1"/>
    <property type="match status" value="1"/>
</dbReference>
<keyword evidence="18" id="KW-1185">Reference proteome</keyword>
<dbReference type="Gene3D" id="3.30.950.10">
    <property type="entry name" value="Methyltransferase, Cobalt-precorrin-4 Transmethylase, Domain 2"/>
    <property type="match status" value="1"/>
</dbReference>
<keyword evidence="6" id="KW-0949">S-adenosyl-L-methionine</keyword>
<dbReference type="Gene3D" id="3.30.160.110">
    <property type="entry name" value="Siroheme synthase, domain 2"/>
    <property type="match status" value="1"/>
</dbReference>
<dbReference type="Gene3D" id="1.10.8.210">
    <property type="entry name" value="Sirohaem synthase, dimerisation domain"/>
    <property type="match status" value="1"/>
</dbReference>
<dbReference type="InterPro" id="IPR006366">
    <property type="entry name" value="CobA/CysG_C"/>
</dbReference>
<dbReference type="InterPro" id="IPR006367">
    <property type="entry name" value="Sirohaem_synthase_N"/>
</dbReference>
<evidence type="ECO:0000256" key="3">
    <source>
        <dbReference type="ARBA" id="ARBA00022573"/>
    </source>
</evidence>
<keyword evidence="10" id="KW-0627">Porphyrin biosynthesis</keyword>
<dbReference type="PANTHER" id="PTHR45790:SF3">
    <property type="entry name" value="S-ADENOSYL-L-METHIONINE-DEPENDENT UROPORPHYRINOGEN III METHYLTRANSFERASE, CHLOROPLASTIC"/>
    <property type="match status" value="1"/>
</dbReference>
<protein>
    <submittedName>
        <fullName evidence="17">Siroheme synthase CysG</fullName>
        <ecNumber evidence="17">1.3.1.76</ecNumber>
        <ecNumber evidence="17">2.1.1.107</ecNumber>
        <ecNumber evidence="17">4.99.1.4</ecNumber>
    </submittedName>
</protein>
<dbReference type="InterPro" id="IPR036291">
    <property type="entry name" value="NAD(P)-bd_dom_sf"/>
</dbReference>
<evidence type="ECO:0000256" key="12">
    <source>
        <dbReference type="ARBA" id="ARBA00025705"/>
    </source>
</evidence>
<comment type="catalytic activity">
    <reaction evidence="13">
        <text>precorrin-2 + NAD(+) = sirohydrochlorin + NADH + 2 H(+)</text>
        <dbReference type="Rhea" id="RHEA:15613"/>
        <dbReference type="ChEBI" id="CHEBI:15378"/>
        <dbReference type="ChEBI" id="CHEBI:57540"/>
        <dbReference type="ChEBI" id="CHEBI:57945"/>
        <dbReference type="ChEBI" id="CHEBI:58351"/>
        <dbReference type="ChEBI" id="CHEBI:58827"/>
        <dbReference type="EC" id="1.3.1.76"/>
    </reaction>
</comment>
<evidence type="ECO:0000256" key="6">
    <source>
        <dbReference type="ARBA" id="ARBA00022691"/>
    </source>
</evidence>
<dbReference type="GO" id="GO:0051266">
    <property type="term" value="F:sirohydrochlorin ferrochelatase activity"/>
    <property type="evidence" value="ECO:0007669"/>
    <property type="project" value="UniProtKB-EC"/>
</dbReference>
<proteinExistence type="inferred from homology"/>
<dbReference type="SUPFAM" id="SSF75615">
    <property type="entry name" value="Siroheme synthase middle domains-like"/>
    <property type="match status" value="1"/>
</dbReference>
<dbReference type="PROSITE" id="PS00840">
    <property type="entry name" value="SUMT_2"/>
    <property type="match status" value="1"/>
</dbReference>
<comment type="caution">
    <text evidence="17">The sequence shown here is derived from an EMBL/GenBank/DDBJ whole genome shotgun (WGS) entry which is preliminary data.</text>
</comment>
<keyword evidence="7 17" id="KW-0560">Oxidoreductase</keyword>
<name>A0ABV7VA44_9PROT</name>
<accession>A0ABV7VA44</accession>
<evidence type="ECO:0000256" key="9">
    <source>
        <dbReference type="ARBA" id="ARBA00023239"/>
    </source>
</evidence>
<keyword evidence="3" id="KW-0169">Cobalamin biosynthesis</keyword>
<evidence type="ECO:0000256" key="5">
    <source>
        <dbReference type="ARBA" id="ARBA00022679"/>
    </source>
</evidence>
<dbReference type="NCBIfam" id="NF004790">
    <property type="entry name" value="PRK06136.1"/>
    <property type="match status" value="1"/>
</dbReference>
<dbReference type="InterPro" id="IPR000878">
    <property type="entry name" value="4pyrrol_Mease"/>
</dbReference>
<sequence>MPDNSSRTPADAAPARIRPLTRLPVFLDLQDRPVLVAGGSDAAAWKAELLAAAGARVTVFATAPGAVLLALTTQALDAGSVAVVERDWQPADFAGMALAIADCAYDDAAVRFRAAAQAAGIPSMVIDTPAHSDFQFGVIVNRSPVVIGISTAGAAPVLGQAIRRRIETLLPHDLATWAAAAARIRGRIARLLPTTAARRAFWERASERIFAGLPGAATDDALLALAGSDGAAGGRVTMVGAGPGDAELLTLQAMRALQAADIILFDDLVSAEVLELARREAKRMMVGKRGRRASCRQDDINALMVRLARQGKHVVRLKSGDPMIFGRAGEEIASLRAAGIPVEVVPGITAGIAAASRLGVSLTHRDHAHSVRFVTGHARDGSLPEDLDWRGIADAETTTIFYMGGRTAPEIAARLLAEGLPAGTPVVALASVSRADEQRWQGSLRDLLEVPPFRDSAAPVLIGVGRSFAAVVAAAGIDGESDVRTA</sequence>
<dbReference type="NCBIfam" id="NF007922">
    <property type="entry name" value="PRK10637.1"/>
    <property type="match status" value="1"/>
</dbReference>
<dbReference type="Gene3D" id="3.40.1010.10">
    <property type="entry name" value="Cobalt-precorrin-4 Transmethylase, Domain 1"/>
    <property type="match status" value="1"/>
</dbReference>
<dbReference type="EMBL" id="JBHRYJ010000001">
    <property type="protein sequence ID" value="MFC3673958.1"/>
    <property type="molecule type" value="Genomic_DNA"/>
</dbReference>
<keyword evidence="9 17" id="KW-0456">Lyase</keyword>
<dbReference type="Gene3D" id="3.40.50.720">
    <property type="entry name" value="NAD(P)-binding Rossmann-like Domain"/>
    <property type="match status" value="1"/>
</dbReference>
<evidence type="ECO:0000256" key="7">
    <source>
        <dbReference type="ARBA" id="ARBA00023002"/>
    </source>
</evidence>
<dbReference type="GO" id="GO:0032259">
    <property type="term" value="P:methylation"/>
    <property type="evidence" value="ECO:0007669"/>
    <property type="project" value="UniProtKB-KW"/>
</dbReference>
<keyword evidence="11" id="KW-0511">Multifunctional enzyme</keyword>
<keyword evidence="5 14" id="KW-0808">Transferase</keyword>
<dbReference type="Pfam" id="PF13241">
    <property type="entry name" value="NAD_binding_7"/>
    <property type="match status" value="1"/>
</dbReference>
<evidence type="ECO:0000256" key="10">
    <source>
        <dbReference type="ARBA" id="ARBA00023244"/>
    </source>
</evidence>
<feature type="domain" description="Tetrapyrrole methylase" evidence="15">
    <location>
        <begin position="235"/>
        <end position="447"/>
    </location>
</feature>
<evidence type="ECO:0000256" key="13">
    <source>
        <dbReference type="ARBA" id="ARBA00047561"/>
    </source>
</evidence>
<evidence type="ECO:0000256" key="11">
    <source>
        <dbReference type="ARBA" id="ARBA00023268"/>
    </source>
</evidence>
<dbReference type="InterPro" id="IPR037115">
    <property type="entry name" value="Sirohaem_synt_dimer_dom_sf"/>
</dbReference>
<evidence type="ECO:0000256" key="4">
    <source>
        <dbReference type="ARBA" id="ARBA00022603"/>
    </source>
</evidence>
<reference evidence="18" key="1">
    <citation type="journal article" date="2019" name="Int. J. Syst. Evol. Microbiol.">
        <title>The Global Catalogue of Microorganisms (GCM) 10K type strain sequencing project: providing services to taxonomists for standard genome sequencing and annotation.</title>
        <authorList>
            <consortium name="The Broad Institute Genomics Platform"/>
            <consortium name="The Broad Institute Genome Sequencing Center for Infectious Disease"/>
            <person name="Wu L."/>
            <person name="Ma J."/>
        </authorList>
    </citation>
    <scope>NUCLEOTIDE SEQUENCE [LARGE SCALE GENOMIC DNA]</scope>
    <source>
        <strain evidence="18">KCTC 42182</strain>
    </source>
</reference>
<dbReference type="PIRSF" id="PIRSF036426">
    <property type="entry name" value="Sirohaem_synth"/>
    <property type="match status" value="1"/>
</dbReference>
<organism evidence="17 18">
    <name type="scientific">Ferrovibrio xuzhouensis</name>
    <dbReference type="NCBI Taxonomy" id="1576914"/>
    <lineage>
        <taxon>Bacteria</taxon>
        <taxon>Pseudomonadati</taxon>
        <taxon>Pseudomonadota</taxon>
        <taxon>Alphaproteobacteria</taxon>
        <taxon>Rhodospirillales</taxon>
        <taxon>Rhodospirillaceae</taxon>
        <taxon>Ferrovibrio</taxon>
    </lineage>
</organism>
<dbReference type="InterPro" id="IPR003043">
    <property type="entry name" value="Uropor_MeTrfase_CS"/>
</dbReference>
<evidence type="ECO:0000313" key="18">
    <source>
        <dbReference type="Proteomes" id="UP001595711"/>
    </source>
</evidence>
<dbReference type="NCBIfam" id="TIGR01469">
    <property type="entry name" value="cobA_cysG_Cterm"/>
    <property type="match status" value="1"/>
</dbReference>
<dbReference type="PANTHER" id="PTHR45790">
    <property type="entry name" value="SIROHEME SYNTHASE-RELATED"/>
    <property type="match status" value="1"/>
</dbReference>
<evidence type="ECO:0000259" key="15">
    <source>
        <dbReference type="Pfam" id="PF00590"/>
    </source>
</evidence>
<dbReference type="NCBIfam" id="TIGR01470">
    <property type="entry name" value="cysG_Nterm"/>
    <property type="match status" value="1"/>
</dbReference>
<comment type="pathway">
    <text evidence="12">Porphyrin-containing compound metabolism; siroheme biosynthesis; precorrin-2 from uroporphyrinogen III: step 1/1.</text>
</comment>
<dbReference type="InterPro" id="IPR014776">
    <property type="entry name" value="4pyrrole_Mease_sub2"/>
</dbReference>
<dbReference type="InterPro" id="IPR019478">
    <property type="entry name" value="Sirohaem_synthase_dimer_dom"/>
</dbReference>
<keyword evidence="8" id="KW-0520">NAD</keyword>
<dbReference type="SUPFAM" id="SSF51735">
    <property type="entry name" value="NAD(P)-binding Rossmann-fold domains"/>
    <property type="match status" value="1"/>
</dbReference>
<dbReference type="EC" id="4.99.1.4" evidence="17"/>
<dbReference type="InterPro" id="IPR012409">
    <property type="entry name" value="Sirohaem_synth"/>
</dbReference>
<dbReference type="SUPFAM" id="SSF53790">
    <property type="entry name" value="Tetrapyrrole methylase"/>
    <property type="match status" value="1"/>
</dbReference>
<dbReference type="InterPro" id="IPR035996">
    <property type="entry name" value="4pyrrol_Methylase_sf"/>
</dbReference>
<dbReference type="GO" id="GO:0004851">
    <property type="term" value="F:uroporphyrin-III C-methyltransferase activity"/>
    <property type="evidence" value="ECO:0007669"/>
    <property type="project" value="UniProtKB-EC"/>
</dbReference>
<keyword evidence="4 14" id="KW-0489">Methyltransferase</keyword>
<dbReference type="EC" id="2.1.1.107" evidence="17"/>
<comment type="pathway">
    <text evidence="1">Porphyrin-containing compound metabolism; siroheme biosynthesis; sirohydrochlorin from precorrin-2: step 1/1.</text>
</comment>
<comment type="similarity">
    <text evidence="2 14">Belongs to the precorrin methyltransferase family.</text>
</comment>
<gene>
    <name evidence="17" type="primary">cysG</name>
    <name evidence="17" type="ORF">ACFOOQ_00275</name>
</gene>
<dbReference type="EC" id="1.3.1.76" evidence="17"/>
<evidence type="ECO:0000256" key="8">
    <source>
        <dbReference type="ARBA" id="ARBA00023027"/>
    </source>
</evidence>
<dbReference type="Pfam" id="PF10414">
    <property type="entry name" value="CysG_dimeriser"/>
    <property type="match status" value="1"/>
</dbReference>